<evidence type="ECO:0000313" key="8">
    <source>
        <dbReference type="Proteomes" id="UP000388235"/>
    </source>
</evidence>
<evidence type="ECO:0000256" key="4">
    <source>
        <dbReference type="ARBA" id="ARBA00022801"/>
    </source>
</evidence>
<comment type="function">
    <text evidence="5">Could be a nuclease involved in processing of the 5'-end of pre-16S rRNA.</text>
</comment>
<evidence type="ECO:0000256" key="1">
    <source>
        <dbReference type="ARBA" id="ARBA00022490"/>
    </source>
</evidence>
<dbReference type="Pfam" id="PF03652">
    <property type="entry name" value="RuvX"/>
    <property type="match status" value="1"/>
</dbReference>
<keyword evidence="4 5" id="KW-0378">Hydrolase</keyword>
<dbReference type="PANTHER" id="PTHR33317">
    <property type="entry name" value="POLYNUCLEOTIDYL TRANSFERASE, RIBONUCLEASE H-LIKE SUPERFAMILY PROTEIN"/>
    <property type="match status" value="1"/>
</dbReference>
<dbReference type="RefSeq" id="WP_153712743.1">
    <property type="nucleotide sequence ID" value="NZ_CP045871.1"/>
</dbReference>
<dbReference type="SUPFAM" id="SSF53098">
    <property type="entry name" value="Ribonuclease H-like"/>
    <property type="match status" value="1"/>
</dbReference>
<dbReference type="GO" id="GO:0005829">
    <property type="term" value="C:cytosol"/>
    <property type="evidence" value="ECO:0007669"/>
    <property type="project" value="TreeGrafter"/>
</dbReference>
<dbReference type="EMBL" id="CP045871">
    <property type="protein sequence ID" value="QGG79239.1"/>
    <property type="molecule type" value="Genomic_DNA"/>
</dbReference>
<organism evidence="7 8">
    <name type="scientific">Litorivicinus lipolyticus</name>
    <dbReference type="NCBI Taxonomy" id="418701"/>
    <lineage>
        <taxon>Bacteria</taxon>
        <taxon>Pseudomonadati</taxon>
        <taxon>Pseudomonadota</taxon>
        <taxon>Gammaproteobacteria</taxon>
        <taxon>Oceanospirillales</taxon>
        <taxon>Litorivicinaceae</taxon>
        <taxon>Litorivicinus</taxon>
    </lineage>
</organism>
<dbReference type="HAMAP" id="MF_00651">
    <property type="entry name" value="Nuclease_YqgF"/>
    <property type="match status" value="1"/>
</dbReference>
<evidence type="ECO:0000256" key="3">
    <source>
        <dbReference type="ARBA" id="ARBA00022722"/>
    </source>
</evidence>
<dbReference type="AlphaFoldDB" id="A0A5Q2Q5I4"/>
<dbReference type="PANTHER" id="PTHR33317:SF4">
    <property type="entry name" value="POLYNUCLEOTIDYL TRANSFERASE, RIBONUCLEASE H-LIKE SUPERFAMILY PROTEIN"/>
    <property type="match status" value="1"/>
</dbReference>
<evidence type="ECO:0000256" key="2">
    <source>
        <dbReference type="ARBA" id="ARBA00022517"/>
    </source>
</evidence>
<dbReference type="InterPro" id="IPR006641">
    <property type="entry name" value="YqgF/RNaseH-like_dom"/>
</dbReference>
<dbReference type="KEGG" id="llp:GH975_01145"/>
<dbReference type="InterPro" id="IPR012337">
    <property type="entry name" value="RNaseH-like_sf"/>
</dbReference>
<dbReference type="GO" id="GO:0004518">
    <property type="term" value="F:nuclease activity"/>
    <property type="evidence" value="ECO:0007669"/>
    <property type="project" value="UniProtKB-KW"/>
</dbReference>
<dbReference type="GO" id="GO:0000967">
    <property type="term" value="P:rRNA 5'-end processing"/>
    <property type="evidence" value="ECO:0007669"/>
    <property type="project" value="UniProtKB-UniRule"/>
</dbReference>
<dbReference type="NCBIfam" id="TIGR00250">
    <property type="entry name" value="RNAse_H_YqgF"/>
    <property type="match status" value="1"/>
</dbReference>
<feature type="domain" description="YqgF/RNase H-like" evidence="6">
    <location>
        <begin position="3"/>
        <end position="103"/>
    </location>
</feature>
<dbReference type="SMART" id="SM00732">
    <property type="entry name" value="YqgFc"/>
    <property type="match status" value="1"/>
</dbReference>
<dbReference type="Gene3D" id="3.30.420.140">
    <property type="entry name" value="YqgF/RNase H-like domain"/>
    <property type="match status" value="1"/>
</dbReference>
<sequence>MSDLYLAFDYGLTRIGVATGQTLTRTASPLTVLKARNGTPNWEHIGALISEWQPAALVVGLPINMDGSDNPITVRARKFAKRLHGRFHLTAHLVDERLSTQEARGLTARHGTDIEHDGALDTAAACVILNQFLQHAP</sequence>
<keyword evidence="1 5" id="KW-0963">Cytoplasm</keyword>
<evidence type="ECO:0000259" key="6">
    <source>
        <dbReference type="SMART" id="SM00732"/>
    </source>
</evidence>
<dbReference type="Proteomes" id="UP000388235">
    <property type="component" value="Chromosome"/>
</dbReference>
<dbReference type="CDD" id="cd16964">
    <property type="entry name" value="YqgF"/>
    <property type="match status" value="1"/>
</dbReference>
<evidence type="ECO:0000256" key="5">
    <source>
        <dbReference type="HAMAP-Rule" id="MF_00651"/>
    </source>
</evidence>
<comment type="subcellular location">
    <subcellularLocation>
        <location evidence="5">Cytoplasm</location>
    </subcellularLocation>
</comment>
<dbReference type="InterPro" id="IPR005227">
    <property type="entry name" value="YqgF"/>
</dbReference>
<dbReference type="InterPro" id="IPR037027">
    <property type="entry name" value="YqgF/RNaseH-like_dom_sf"/>
</dbReference>
<dbReference type="EC" id="3.1.-.-" evidence="5"/>
<keyword evidence="3 5" id="KW-0540">Nuclease</keyword>
<name>A0A5Q2Q5I4_9GAMM</name>
<keyword evidence="8" id="KW-1185">Reference proteome</keyword>
<keyword evidence="2 5" id="KW-0690">Ribosome biogenesis</keyword>
<dbReference type="OrthoDB" id="9796140at2"/>
<proteinExistence type="inferred from homology"/>
<protein>
    <recommendedName>
        <fullName evidence="5">Putative pre-16S rRNA nuclease</fullName>
        <ecNumber evidence="5">3.1.-.-</ecNumber>
    </recommendedName>
</protein>
<evidence type="ECO:0000313" key="7">
    <source>
        <dbReference type="EMBL" id="QGG79239.1"/>
    </source>
</evidence>
<comment type="similarity">
    <text evidence="5">Belongs to the YqgF HJR family.</text>
</comment>
<reference evidence="7 8" key="1">
    <citation type="submission" date="2019-11" db="EMBL/GenBank/DDBJ databases">
        <authorList>
            <person name="Khan S.A."/>
            <person name="Jeon C.O."/>
            <person name="Chun B.H."/>
        </authorList>
    </citation>
    <scope>NUCLEOTIDE SEQUENCE [LARGE SCALE GENOMIC DNA]</scope>
    <source>
        <strain evidence="7 8">IMCC 1097</strain>
    </source>
</reference>
<gene>
    <name evidence="7" type="primary">ruvX</name>
    <name evidence="7" type="ORF">GH975_01145</name>
</gene>
<accession>A0A5Q2Q5I4</accession>
<dbReference type="GO" id="GO:0016788">
    <property type="term" value="F:hydrolase activity, acting on ester bonds"/>
    <property type="evidence" value="ECO:0007669"/>
    <property type="project" value="UniProtKB-UniRule"/>
</dbReference>